<dbReference type="KEGG" id="hhg:XM38_030740"/>
<dbReference type="SMART" id="SM00267">
    <property type="entry name" value="GGDEF"/>
    <property type="match status" value="1"/>
</dbReference>
<dbReference type="SUPFAM" id="SSF52172">
    <property type="entry name" value="CheY-like"/>
    <property type="match status" value="1"/>
</dbReference>
<sequence length="327" mass="36571">MPFQAESFLILLVEDDRLTRTMLRQALTQEGYRVIEASDGEECLSVYGRQQPNLVLLDAMMPTMNGFDCCAKLLTLPGAAQTPIIMITGLEDKASVDWAFDLGATDYVTKPIHWPILRRRVRNLLEKEYFYRELALVNQKLHQLAITDQLTNLANRRYFDDCFEREWRRSLRYQTSLSLILCDVDYFKAYNDIYGHQAGDACLQRVAQVLSHAAKRATDIVARYGGEEFAIILPDTRLDGAMGIAQAIRAELKILALPHPNSVSSHVTISQGVASTVPTRDIAAAVLIEGSDQALYQAKRNGRDAIAAFSAGQLITPFDSHPPRHGS</sequence>
<dbReference type="InterPro" id="IPR029787">
    <property type="entry name" value="Nucleotide_cyclase"/>
</dbReference>
<dbReference type="CDD" id="cd01949">
    <property type="entry name" value="GGDEF"/>
    <property type="match status" value="1"/>
</dbReference>
<keyword evidence="5" id="KW-1185">Reference proteome</keyword>
<evidence type="ECO:0000259" key="3">
    <source>
        <dbReference type="PROSITE" id="PS50887"/>
    </source>
</evidence>
<dbReference type="SUPFAM" id="SSF55073">
    <property type="entry name" value="Nucleotide cyclase"/>
    <property type="match status" value="1"/>
</dbReference>
<dbReference type="InterPro" id="IPR001789">
    <property type="entry name" value="Sig_transdc_resp-reg_receiver"/>
</dbReference>
<dbReference type="GO" id="GO:0043709">
    <property type="term" value="P:cell adhesion involved in single-species biofilm formation"/>
    <property type="evidence" value="ECO:0007669"/>
    <property type="project" value="TreeGrafter"/>
</dbReference>
<evidence type="ECO:0000313" key="5">
    <source>
        <dbReference type="Proteomes" id="UP000191901"/>
    </source>
</evidence>
<dbReference type="GO" id="GO:1902201">
    <property type="term" value="P:negative regulation of bacterial-type flagellum-dependent cell motility"/>
    <property type="evidence" value="ECO:0007669"/>
    <property type="project" value="TreeGrafter"/>
</dbReference>
<dbReference type="Gene3D" id="3.30.70.270">
    <property type="match status" value="1"/>
</dbReference>
<dbReference type="InterPro" id="IPR050469">
    <property type="entry name" value="Diguanylate_Cyclase"/>
</dbReference>
<dbReference type="STRING" id="1641165.XM38_13705"/>
<dbReference type="PANTHER" id="PTHR45138">
    <property type="entry name" value="REGULATORY COMPONENTS OF SENSORY TRANSDUCTION SYSTEM"/>
    <property type="match status" value="1"/>
</dbReference>
<dbReference type="NCBIfam" id="TIGR00254">
    <property type="entry name" value="GGDEF"/>
    <property type="match status" value="1"/>
</dbReference>
<feature type="domain" description="GGDEF" evidence="3">
    <location>
        <begin position="175"/>
        <end position="311"/>
    </location>
</feature>
<name>A0A1Z3HPA4_9CYAN</name>
<dbReference type="InterPro" id="IPR043128">
    <property type="entry name" value="Rev_trsase/Diguanyl_cyclase"/>
</dbReference>
<dbReference type="InterPro" id="IPR000160">
    <property type="entry name" value="GGDEF_dom"/>
</dbReference>
<dbReference type="Proteomes" id="UP000191901">
    <property type="component" value="Chromosome"/>
</dbReference>
<evidence type="ECO:0000259" key="2">
    <source>
        <dbReference type="PROSITE" id="PS50110"/>
    </source>
</evidence>
<protein>
    <submittedName>
        <fullName evidence="4">Diguanylate cyclase response regulator</fullName>
    </submittedName>
</protein>
<evidence type="ECO:0000256" key="1">
    <source>
        <dbReference type="PROSITE-ProRule" id="PRU00169"/>
    </source>
</evidence>
<dbReference type="EMBL" id="CP021983">
    <property type="protein sequence ID" value="ASC72120.1"/>
    <property type="molecule type" value="Genomic_DNA"/>
</dbReference>
<accession>A0A1Z3HPA4</accession>
<dbReference type="FunFam" id="3.30.70.270:FF:000001">
    <property type="entry name" value="Diguanylate cyclase domain protein"/>
    <property type="match status" value="1"/>
</dbReference>
<dbReference type="SMART" id="SM00448">
    <property type="entry name" value="REC"/>
    <property type="match status" value="1"/>
</dbReference>
<dbReference type="PANTHER" id="PTHR45138:SF9">
    <property type="entry name" value="DIGUANYLATE CYCLASE DGCM-RELATED"/>
    <property type="match status" value="1"/>
</dbReference>
<feature type="domain" description="Response regulatory" evidence="2">
    <location>
        <begin position="9"/>
        <end position="125"/>
    </location>
</feature>
<dbReference type="AlphaFoldDB" id="A0A1Z3HPA4"/>
<reference evidence="4 5" key="1">
    <citation type="journal article" date="2016" name="Biochim. Biophys. Acta">
        <title>Characterization of red-shifted phycobilisomes isolated from the chlorophyll f-containing cyanobacterium Halomicronema hongdechloris.</title>
        <authorList>
            <person name="Li Y."/>
            <person name="Lin Y."/>
            <person name="Garvey C.J."/>
            <person name="Birch D."/>
            <person name="Corkery R.W."/>
            <person name="Loughlin P.C."/>
            <person name="Scheer H."/>
            <person name="Willows R.D."/>
            <person name="Chen M."/>
        </authorList>
    </citation>
    <scope>NUCLEOTIDE SEQUENCE [LARGE SCALE GENOMIC DNA]</scope>
    <source>
        <strain evidence="4 5">C2206</strain>
    </source>
</reference>
<evidence type="ECO:0000313" key="4">
    <source>
        <dbReference type="EMBL" id="ASC72120.1"/>
    </source>
</evidence>
<proteinExistence type="predicted"/>
<dbReference type="CDD" id="cd17574">
    <property type="entry name" value="REC_OmpR"/>
    <property type="match status" value="1"/>
</dbReference>
<dbReference type="Pfam" id="PF00990">
    <property type="entry name" value="GGDEF"/>
    <property type="match status" value="1"/>
</dbReference>
<dbReference type="Pfam" id="PF00072">
    <property type="entry name" value="Response_reg"/>
    <property type="match status" value="1"/>
</dbReference>
<dbReference type="GO" id="GO:0005886">
    <property type="term" value="C:plasma membrane"/>
    <property type="evidence" value="ECO:0007669"/>
    <property type="project" value="TreeGrafter"/>
</dbReference>
<dbReference type="PROSITE" id="PS50887">
    <property type="entry name" value="GGDEF"/>
    <property type="match status" value="1"/>
</dbReference>
<gene>
    <name evidence="4" type="ORF">XM38_030740</name>
</gene>
<feature type="modified residue" description="4-aspartylphosphate" evidence="1">
    <location>
        <position position="58"/>
    </location>
</feature>
<dbReference type="GO" id="GO:0052621">
    <property type="term" value="F:diguanylate cyclase activity"/>
    <property type="evidence" value="ECO:0007669"/>
    <property type="project" value="TreeGrafter"/>
</dbReference>
<keyword evidence="1" id="KW-0597">Phosphoprotein</keyword>
<organism evidence="4 5">
    <name type="scientific">Halomicronema hongdechloris C2206</name>
    <dbReference type="NCBI Taxonomy" id="1641165"/>
    <lineage>
        <taxon>Bacteria</taxon>
        <taxon>Bacillati</taxon>
        <taxon>Cyanobacteriota</taxon>
        <taxon>Cyanophyceae</taxon>
        <taxon>Nodosilineales</taxon>
        <taxon>Nodosilineaceae</taxon>
        <taxon>Halomicronema</taxon>
    </lineage>
</organism>
<dbReference type="Gene3D" id="3.40.50.2300">
    <property type="match status" value="1"/>
</dbReference>
<dbReference type="InterPro" id="IPR011006">
    <property type="entry name" value="CheY-like_superfamily"/>
</dbReference>
<dbReference type="PROSITE" id="PS50110">
    <property type="entry name" value="RESPONSE_REGULATORY"/>
    <property type="match status" value="1"/>
</dbReference>
<dbReference type="GO" id="GO:0000160">
    <property type="term" value="P:phosphorelay signal transduction system"/>
    <property type="evidence" value="ECO:0007669"/>
    <property type="project" value="InterPro"/>
</dbReference>